<feature type="compositionally biased region" description="Polar residues" evidence="1">
    <location>
        <begin position="94"/>
        <end position="103"/>
    </location>
</feature>
<gene>
    <name evidence="2" type="ORF">DPMN_165131</name>
</gene>
<proteinExistence type="predicted"/>
<dbReference type="EMBL" id="JAIWYP010000008">
    <property type="protein sequence ID" value="KAH3787012.1"/>
    <property type="molecule type" value="Genomic_DNA"/>
</dbReference>
<evidence type="ECO:0000256" key="1">
    <source>
        <dbReference type="SAM" id="MobiDB-lite"/>
    </source>
</evidence>
<organism evidence="2 3">
    <name type="scientific">Dreissena polymorpha</name>
    <name type="common">Zebra mussel</name>
    <name type="synonym">Mytilus polymorpha</name>
    <dbReference type="NCBI Taxonomy" id="45954"/>
    <lineage>
        <taxon>Eukaryota</taxon>
        <taxon>Metazoa</taxon>
        <taxon>Spiralia</taxon>
        <taxon>Lophotrochozoa</taxon>
        <taxon>Mollusca</taxon>
        <taxon>Bivalvia</taxon>
        <taxon>Autobranchia</taxon>
        <taxon>Heteroconchia</taxon>
        <taxon>Euheterodonta</taxon>
        <taxon>Imparidentia</taxon>
        <taxon>Neoheterodontei</taxon>
        <taxon>Myida</taxon>
        <taxon>Dreissenoidea</taxon>
        <taxon>Dreissenidae</taxon>
        <taxon>Dreissena</taxon>
    </lineage>
</organism>
<comment type="caution">
    <text evidence="2">The sequence shown here is derived from an EMBL/GenBank/DDBJ whole genome shotgun (WGS) entry which is preliminary data.</text>
</comment>
<keyword evidence="3" id="KW-1185">Reference proteome</keyword>
<dbReference type="Proteomes" id="UP000828390">
    <property type="component" value="Unassembled WGS sequence"/>
</dbReference>
<sequence length="235" mass="26116">MKPEHSIVNFAEGLLDFFTKNKTHKLCVHFVNKKTEINSLAKTSIQQTWNMRPKQQVNIGAPGHAKSSDARSEINENSMFQDQMSNPQLRKPSNDSSTTNNLKENVDGKNINQRRTSTFARSMSIPSTVSAEHKTDSNPKRFSASLMVQHGNFDPTMLAFQISKGGGGGNLPMFETNDNQAANGKNMQPTDPVLNKTDRRETTPPHISSSGGDMHSLGMEQSKVLYCMIKYKEGL</sequence>
<accession>A0A9D4IWA0</accession>
<reference evidence="2" key="2">
    <citation type="submission" date="2020-11" db="EMBL/GenBank/DDBJ databases">
        <authorList>
            <person name="McCartney M.A."/>
            <person name="Auch B."/>
            <person name="Kono T."/>
            <person name="Mallez S."/>
            <person name="Becker A."/>
            <person name="Gohl D.M."/>
            <person name="Silverstein K.A.T."/>
            <person name="Koren S."/>
            <person name="Bechman K.B."/>
            <person name="Herman A."/>
            <person name="Abrahante J.E."/>
            <person name="Garbe J."/>
        </authorList>
    </citation>
    <scope>NUCLEOTIDE SEQUENCE</scope>
    <source>
        <strain evidence="2">Duluth1</strain>
        <tissue evidence="2">Whole animal</tissue>
    </source>
</reference>
<reference evidence="2" key="1">
    <citation type="journal article" date="2019" name="bioRxiv">
        <title>The Genome of the Zebra Mussel, Dreissena polymorpha: A Resource for Invasive Species Research.</title>
        <authorList>
            <person name="McCartney M.A."/>
            <person name="Auch B."/>
            <person name="Kono T."/>
            <person name="Mallez S."/>
            <person name="Zhang Y."/>
            <person name="Obille A."/>
            <person name="Becker A."/>
            <person name="Abrahante J.E."/>
            <person name="Garbe J."/>
            <person name="Badalamenti J.P."/>
            <person name="Herman A."/>
            <person name="Mangelson H."/>
            <person name="Liachko I."/>
            <person name="Sullivan S."/>
            <person name="Sone E.D."/>
            <person name="Koren S."/>
            <person name="Silverstein K.A.T."/>
            <person name="Beckman K.B."/>
            <person name="Gohl D.M."/>
        </authorList>
    </citation>
    <scope>NUCLEOTIDE SEQUENCE</scope>
    <source>
        <strain evidence="2">Duluth1</strain>
        <tissue evidence="2">Whole animal</tissue>
    </source>
</reference>
<name>A0A9D4IWA0_DREPO</name>
<evidence type="ECO:0000313" key="3">
    <source>
        <dbReference type="Proteomes" id="UP000828390"/>
    </source>
</evidence>
<dbReference type="AlphaFoldDB" id="A0A9D4IWA0"/>
<feature type="region of interest" description="Disordered" evidence="1">
    <location>
        <begin position="181"/>
        <end position="215"/>
    </location>
</feature>
<evidence type="ECO:0000313" key="2">
    <source>
        <dbReference type="EMBL" id="KAH3787012.1"/>
    </source>
</evidence>
<feature type="region of interest" description="Disordered" evidence="1">
    <location>
        <begin position="81"/>
        <end position="117"/>
    </location>
</feature>
<protein>
    <submittedName>
        <fullName evidence="2">Uncharacterized protein</fullName>
    </submittedName>
</protein>